<feature type="chain" id="PRO_5039918845" evidence="7">
    <location>
        <begin position="25"/>
        <end position="81"/>
    </location>
</feature>
<keyword evidence="1 9" id="KW-0808">Transferase</keyword>
<dbReference type="InterPro" id="IPR058544">
    <property type="entry name" value="ETR1_N"/>
</dbReference>
<evidence type="ECO:0000256" key="4">
    <source>
        <dbReference type="ARBA" id="ARBA00022777"/>
    </source>
</evidence>
<evidence type="ECO:0000256" key="5">
    <source>
        <dbReference type="ARBA" id="ARBA00022840"/>
    </source>
</evidence>
<sequence length="81" mass="8962">MDAMSKTLASVGLIWSLLVVCVFGSSSDAVGCNCEDDGFFGYRNIMETQRVSDLMIAFAYFSIPIELLYFVTCSNGYYLNS</sequence>
<evidence type="ECO:0000256" key="6">
    <source>
        <dbReference type="SAM" id="Phobius"/>
    </source>
</evidence>
<gene>
    <name evidence="9" type="ORF">HanXRQr2_Chr12g0564771</name>
</gene>
<dbReference type="AlphaFoldDB" id="A0A9K3HKG6"/>
<evidence type="ECO:0000256" key="7">
    <source>
        <dbReference type="SAM" id="SignalP"/>
    </source>
</evidence>
<keyword evidence="10" id="KW-1185">Reference proteome</keyword>
<evidence type="ECO:0000256" key="3">
    <source>
        <dbReference type="ARBA" id="ARBA00022741"/>
    </source>
</evidence>
<dbReference type="GO" id="GO:0046872">
    <property type="term" value="F:metal ion binding"/>
    <property type="evidence" value="ECO:0007669"/>
    <property type="project" value="UniProtKB-KW"/>
</dbReference>
<reference evidence="9" key="1">
    <citation type="journal article" date="2017" name="Nature">
        <title>The sunflower genome provides insights into oil metabolism, flowering and Asterid evolution.</title>
        <authorList>
            <person name="Badouin H."/>
            <person name="Gouzy J."/>
            <person name="Grassa C.J."/>
            <person name="Murat F."/>
            <person name="Staton S.E."/>
            <person name="Cottret L."/>
            <person name="Lelandais-Briere C."/>
            <person name="Owens G.L."/>
            <person name="Carrere S."/>
            <person name="Mayjonade B."/>
            <person name="Legrand L."/>
            <person name="Gill N."/>
            <person name="Kane N.C."/>
            <person name="Bowers J.E."/>
            <person name="Hubner S."/>
            <person name="Bellec A."/>
            <person name="Berard A."/>
            <person name="Berges H."/>
            <person name="Blanchet N."/>
            <person name="Boniface M.C."/>
            <person name="Brunel D."/>
            <person name="Catrice O."/>
            <person name="Chaidir N."/>
            <person name="Claudel C."/>
            <person name="Donnadieu C."/>
            <person name="Faraut T."/>
            <person name="Fievet G."/>
            <person name="Helmstetter N."/>
            <person name="King M."/>
            <person name="Knapp S.J."/>
            <person name="Lai Z."/>
            <person name="Le Paslier M.C."/>
            <person name="Lippi Y."/>
            <person name="Lorenzon L."/>
            <person name="Mandel J.R."/>
            <person name="Marage G."/>
            <person name="Marchand G."/>
            <person name="Marquand E."/>
            <person name="Bret-Mestries E."/>
            <person name="Morien E."/>
            <person name="Nambeesan S."/>
            <person name="Nguyen T."/>
            <person name="Pegot-Espagnet P."/>
            <person name="Pouilly N."/>
            <person name="Raftis F."/>
            <person name="Sallet E."/>
            <person name="Schiex T."/>
            <person name="Thomas J."/>
            <person name="Vandecasteele C."/>
            <person name="Vares D."/>
            <person name="Vear F."/>
            <person name="Vautrin S."/>
            <person name="Crespi M."/>
            <person name="Mangin B."/>
            <person name="Burke J.M."/>
            <person name="Salse J."/>
            <person name="Munos S."/>
            <person name="Vincourt P."/>
            <person name="Rieseberg L.H."/>
            <person name="Langlade N.B."/>
        </authorList>
    </citation>
    <scope>NUCLEOTIDE SEQUENCE</scope>
    <source>
        <tissue evidence="9">Leaves</tissue>
    </source>
</reference>
<dbReference type="PANTHER" id="PTHR24423:SF633">
    <property type="entry name" value="ETHYLENE RECEPTOR 2"/>
    <property type="match status" value="1"/>
</dbReference>
<dbReference type="Gramene" id="mRNA:HanXRQr2_Chr12g0564771">
    <property type="protein sequence ID" value="CDS:HanXRQr2_Chr12g0564771.1"/>
    <property type="gene ID" value="HanXRQr2_Chr12g0564771"/>
</dbReference>
<reference evidence="9" key="2">
    <citation type="submission" date="2020-06" db="EMBL/GenBank/DDBJ databases">
        <title>Helianthus annuus Genome sequencing and assembly Release 2.</title>
        <authorList>
            <person name="Gouzy J."/>
            <person name="Langlade N."/>
            <person name="Munos S."/>
        </authorList>
    </citation>
    <scope>NUCLEOTIDE SEQUENCE</scope>
    <source>
        <tissue evidence="9">Leaves</tissue>
    </source>
</reference>
<feature type="domain" description="Ethylene receptor 1-like N-terminal" evidence="8">
    <location>
        <begin position="45"/>
        <end position="75"/>
    </location>
</feature>
<dbReference type="Pfam" id="PF25487">
    <property type="entry name" value="ETR1_N"/>
    <property type="match status" value="1"/>
</dbReference>
<keyword evidence="5" id="KW-0067">ATP-binding</keyword>
<protein>
    <submittedName>
        <fullName evidence="9">Non-specific serine/threonine protein kinase</fullName>
        <ecNumber evidence="9">2.7.11.1</ecNumber>
    </submittedName>
</protein>
<accession>A0A9K3HKG6</accession>
<dbReference type="GO" id="GO:0004674">
    <property type="term" value="F:protein serine/threonine kinase activity"/>
    <property type="evidence" value="ECO:0007669"/>
    <property type="project" value="UniProtKB-KW"/>
</dbReference>
<dbReference type="PANTHER" id="PTHR24423">
    <property type="entry name" value="TWO-COMPONENT SENSOR HISTIDINE KINASE"/>
    <property type="match status" value="1"/>
</dbReference>
<comment type="caution">
    <text evidence="9">The sequence shown here is derived from an EMBL/GenBank/DDBJ whole genome shotgun (WGS) entry which is preliminary data.</text>
</comment>
<keyword evidence="4 9" id="KW-0418">Kinase</keyword>
<keyword evidence="3" id="KW-0547">Nucleotide-binding</keyword>
<keyword evidence="6" id="KW-0812">Transmembrane</keyword>
<dbReference type="EMBL" id="MNCJ02000327">
    <property type="protein sequence ID" value="KAF5779890.1"/>
    <property type="molecule type" value="Genomic_DNA"/>
</dbReference>
<keyword evidence="2" id="KW-0479">Metal-binding</keyword>
<evidence type="ECO:0000313" key="9">
    <source>
        <dbReference type="EMBL" id="KAF5779890.1"/>
    </source>
</evidence>
<dbReference type="Proteomes" id="UP000215914">
    <property type="component" value="Unassembled WGS sequence"/>
</dbReference>
<evidence type="ECO:0000256" key="1">
    <source>
        <dbReference type="ARBA" id="ARBA00022679"/>
    </source>
</evidence>
<keyword evidence="9" id="KW-0723">Serine/threonine-protein kinase</keyword>
<dbReference type="EC" id="2.7.11.1" evidence="9"/>
<name>A0A9K3HKG6_HELAN</name>
<keyword evidence="7" id="KW-0732">Signal</keyword>
<evidence type="ECO:0000256" key="2">
    <source>
        <dbReference type="ARBA" id="ARBA00022723"/>
    </source>
</evidence>
<feature type="transmembrane region" description="Helical" evidence="6">
    <location>
        <begin position="55"/>
        <end position="79"/>
    </location>
</feature>
<keyword evidence="6" id="KW-0472">Membrane</keyword>
<feature type="signal peptide" evidence="7">
    <location>
        <begin position="1"/>
        <end position="24"/>
    </location>
</feature>
<evidence type="ECO:0000259" key="8">
    <source>
        <dbReference type="Pfam" id="PF25487"/>
    </source>
</evidence>
<dbReference type="GO" id="GO:0005524">
    <property type="term" value="F:ATP binding"/>
    <property type="evidence" value="ECO:0007669"/>
    <property type="project" value="UniProtKB-KW"/>
</dbReference>
<keyword evidence="6" id="KW-1133">Transmembrane helix</keyword>
<proteinExistence type="predicted"/>
<organism evidence="9 10">
    <name type="scientific">Helianthus annuus</name>
    <name type="common">Common sunflower</name>
    <dbReference type="NCBI Taxonomy" id="4232"/>
    <lineage>
        <taxon>Eukaryota</taxon>
        <taxon>Viridiplantae</taxon>
        <taxon>Streptophyta</taxon>
        <taxon>Embryophyta</taxon>
        <taxon>Tracheophyta</taxon>
        <taxon>Spermatophyta</taxon>
        <taxon>Magnoliopsida</taxon>
        <taxon>eudicotyledons</taxon>
        <taxon>Gunneridae</taxon>
        <taxon>Pentapetalae</taxon>
        <taxon>asterids</taxon>
        <taxon>campanulids</taxon>
        <taxon>Asterales</taxon>
        <taxon>Asteraceae</taxon>
        <taxon>Asteroideae</taxon>
        <taxon>Heliantheae alliance</taxon>
        <taxon>Heliantheae</taxon>
        <taxon>Helianthus</taxon>
    </lineage>
</organism>
<evidence type="ECO:0000313" key="10">
    <source>
        <dbReference type="Proteomes" id="UP000215914"/>
    </source>
</evidence>